<evidence type="ECO:0000256" key="1">
    <source>
        <dbReference type="SAM" id="MobiDB-lite"/>
    </source>
</evidence>
<accession>A0ABM3WRA4</accession>
<feature type="compositionally biased region" description="Basic and acidic residues" evidence="1">
    <location>
        <begin position="446"/>
        <end position="456"/>
    </location>
</feature>
<feature type="compositionally biased region" description="Basic and acidic residues" evidence="1">
    <location>
        <begin position="284"/>
        <end position="315"/>
    </location>
</feature>
<dbReference type="CDD" id="cd12264">
    <property type="entry name" value="RRM_AKAP17A"/>
    <property type="match status" value="1"/>
</dbReference>
<gene>
    <name evidence="3 4 5" type="primary">AKAP17A</name>
</gene>
<feature type="compositionally biased region" description="Basic residues" evidence="1">
    <location>
        <begin position="640"/>
        <end position="651"/>
    </location>
</feature>
<sequence>MAAATIVHDTSEAVELCAAHGLYLKPVARMSISVALPPLKPPGKAISNWEVMERLKAMVAQPPFSALRIAKSTMDFIRFEGELEHRGLVRAALARLDGKTIKLSGWADSLRVRAAEFKLDFPSRHDWDSFFRDARDMDEALPGERPDTIHLEGLPCRWFAPRDAPAPERPSEQVLARVFQKFGAIRHVDIPMLDPYREEMTGRNFHTFSFGGHLNFEAYVQYREYAGFIQAMSALRGMKLMFKGDDGKAVACNIKVSFDSTKHLSDASIRKRQLERQKLQELERQREEQKRREKEAEERQRAEERKQREQEEQERLRRRGERRRRREARARARAQRRSLRRQEKAQAQEQRRLQEEVRLEERKLLLAQRNLHSLRLVAELLSRAKAARLREQERREQRQRQEQRQRRRQQELELRRVEEEKRRALGLQRRERELRGRLLSLLLSKRAPDANDRAPDPDPAACAPDAPGLARAQLLQPVLDILRQTVRGRRGDPGAQGGPGVLACIPDNTPAEPRRDKDRDKDRDRDPDARDKCNREPSAERDGDPDRHPGDPGRPQKRADDRDDGDRRGRRERASPGPRARDRRSHSGDPADRGETRRHRRQRSRERGDRDEDAGDADARRRGRHRRGDRGDGDRDRSRSTSRGHRGAWNR</sequence>
<dbReference type="PANTHER" id="PTHR12484">
    <property type="entry name" value="B-LYMPHOCYTE ANTIGEN-RELATED"/>
    <property type="match status" value="1"/>
</dbReference>
<feature type="compositionally biased region" description="Basic and acidic residues" evidence="1">
    <location>
        <begin position="557"/>
        <end position="574"/>
    </location>
</feature>
<evidence type="ECO:0000313" key="5">
    <source>
        <dbReference type="RefSeq" id="XP_060039105.1"/>
    </source>
</evidence>
<keyword evidence="2" id="KW-1185">Reference proteome</keyword>
<dbReference type="RefSeq" id="XP_060039104.1">
    <property type="nucleotide sequence ID" value="XM_060183121.1"/>
</dbReference>
<reference evidence="3 4" key="1">
    <citation type="submission" date="2025-05" db="UniProtKB">
        <authorList>
            <consortium name="RefSeq"/>
        </authorList>
    </citation>
    <scope>IDENTIFICATION</scope>
</reference>
<dbReference type="GeneID" id="107523558"/>
<organism evidence="2 5">
    <name type="scientific">Erinaceus europaeus</name>
    <name type="common">Western European hedgehog</name>
    <dbReference type="NCBI Taxonomy" id="9365"/>
    <lineage>
        <taxon>Eukaryota</taxon>
        <taxon>Metazoa</taxon>
        <taxon>Chordata</taxon>
        <taxon>Craniata</taxon>
        <taxon>Vertebrata</taxon>
        <taxon>Euteleostomi</taxon>
        <taxon>Mammalia</taxon>
        <taxon>Eutheria</taxon>
        <taxon>Laurasiatheria</taxon>
        <taxon>Eulipotyphla</taxon>
        <taxon>Erinaceidae</taxon>
        <taxon>Erinaceinae</taxon>
        <taxon>Erinaceus</taxon>
    </lineage>
</organism>
<feature type="region of interest" description="Disordered" evidence="1">
    <location>
        <begin position="488"/>
        <end position="651"/>
    </location>
</feature>
<evidence type="ECO:0000313" key="4">
    <source>
        <dbReference type="RefSeq" id="XP_060039104.1"/>
    </source>
</evidence>
<evidence type="ECO:0000313" key="3">
    <source>
        <dbReference type="RefSeq" id="XP_060039103.1"/>
    </source>
</evidence>
<dbReference type="RefSeq" id="XP_060039105.1">
    <property type="nucleotide sequence ID" value="XM_060183122.1"/>
</dbReference>
<dbReference type="InterPro" id="IPR056852">
    <property type="entry name" value="AK17A/B"/>
</dbReference>
<dbReference type="RefSeq" id="XP_060039103.1">
    <property type="nucleotide sequence ID" value="XM_060183120.1"/>
</dbReference>
<protein>
    <submittedName>
        <fullName evidence="3 4">A-kinase anchor protein 17A</fullName>
    </submittedName>
</protein>
<proteinExistence type="predicted"/>
<dbReference type="PANTHER" id="PTHR12484:SF4">
    <property type="entry name" value="A-KINASE ANCHOR PROTEIN 17A"/>
    <property type="match status" value="1"/>
</dbReference>
<feature type="compositionally biased region" description="Basic and acidic residues" evidence="1">
    <location>
        <begin position="585"/>
        <end position="595"/>
    </location>
</feature>
<feature type="compositionally biased region" description="Basic and acidic residues" evidence="1">
    <location>
        <begin position="512"/>
        <end position="551"/>
    </location>
</feature>
<feature type="region of interest" description="Disordered" evidence="1">
    <location>
        <begin position="284"/>
        <end position="347"/>
    </location>
</feature>
<dbReference type="Pfam" id="PF25015">
    <property type="entry name" value="RBD_AKAP-17A"/>
    <property type="match status" value="1"/>
</dbReference>
<feature type="compositionally biased region" description="Basic residues" evidence="1">
    <location>
        <begin position="316"/>
        <end position="339"/>
    </location>
</feature>
<feature type="region of interest" description="Disordered" evidence="1">
    <location>
        <begin position="446"/>
        <end position="465"/>
    </location>
</feature>
<dbReference type="Proteomes" id="UP001652624">
    <property type="component" value="Chromosome X"/>
</dbReference>
<feature type="compositionally biased region" description="Basic and acidic residues" evidence="1">
    <location>
        <begin position="629"/>
        <end position="639"/>
    </location>
</feature>
<evidence type="ECO:0000313" key="2">
    <source>
        <dbReference type="Proteomes" id="UP001652624"/>
    </source>
</evidence>
<name>A0ABM3WRA4_ERIEU</name>